<evidence type="ECO:0000256" key="1">
    <source>
        <dbReference type="ARBA" id="ARBA00004275"/>
    </source>
</evidence>
<dbReference type="AlphaFoldDB" id="W9XPG2"/>
<sequence length="291" mass="31255">MSSSYPPSLTRPPPPTPNTILLFPHPAVLVLVLNNPRGLNCLSTSTHWALHALLEWYDDEASLRCCVVTGMGRAFCAGADLKEWNEANARRERGESGQRVVPSSGFGAISRRAGKKPVIGAVNGLAFGGGMEMVANMDLVVAAKSALFALPEVKRGVVATAGALPRIVRTIGRPRAMEMALTGRTVSAPEAREWGLVNAVTEDAPVDAGILDRPVVKKALEYAEEICGNSPDSVIISRAGVIQGWEDGSAEHATQNVVEIYSKRLNEGENIREGVRAFVEKRAPRWVPSKL</sequence>
<evidence type="ECO:0000256" key="4">
    <source>
        <dbReference type="ARBA" id="ARBA00023140"/>
    </source>
</evidence>
<comment type="pathway">
    <text evidence="2">Siderophore biosynthesis.</text>
</comment>
<keyword evidence="4" id="KW-0576">Peroxisome</keyword>
<dbReference type="OrthoDB" id="2139957at2759"/>
<keyword evidence="6" id="KW-0456">Lyase</keyword>
<gene>
    <name evidence="7" type="ORF">A1O5_04738</name>
</gene>
<dbReference type="GO" id="GO:0016829">
    <property type="term" value="F:lyase activity"/>
    <property type="evidence" value="ECO:0007669"/>
    <property type="project" value="UniProtKB-KW"/>
</dbReference>
<evidence type="ECO:0000313" key="8">
    <source>
        <dbReference type="Proteomes" id="UP000019471"/>
    </source>
</evidence>
<dbReference type="Pfam" id="PF00378">
    <property type="entry name" value="ECH_1"/>
    <property type="match status" value="1"/>
</dbReference>
<evidence type="ECO:0000313" key="7">
    <source>
        <dbReference type="EMBL" id="EXJ72234.1"/>
    </source>
</evidence>
<name>W9XPG2_9EURO</name>
<comment type="subcellular location">
    <subcellularLocation>
        <location evidence="1">Peroxisome</location>
    </subcellularLocation>
</comment>
<dbReference type="Gene3D" id="3.90.226.10">
    <property type="entry name" value="2-enoyl-CoA Hydratase, Chain A, domain 1"/>
    <property type="match status" value="1"/>
</dbReference>
<comment type="caution">
    <text evidence="7">The sequence shown here is derived from an EMBL/GenBank/DDBJ whole genome shotgun (WGS) entry which is preliminary data.</text>
</comment>
<accession>W9XPG2</accession>
<dbReference type="EMBL" id="AMGX01000006">
    <property type="protein sequence ID" value="EXJ72234.1"/>
    <property type="molecule type" value="Genomic_DNA"/>
</dbReference>
<dbReference type="InterPro" id="IPR029045">
    <property type="entry name" value="ClpP/crotonase-like_dom_sf"/>
</dbReference>
<dbReference type="GO" id="GO:0006635">
    <property type="term" value="P:fatty acid beta-oxidation"/>
    <property type="evidence" value="ECO:0007669"/>
    <property type="project" value="TreeGrafter"/>
</dbReference>
<dbReference type="GO" id="GO:0005777">
    <property type="term" value="C:peroxisome"/>
    <property type="evidence" value="ECO:0007669"/>
    <property type="project" value="UniProtKB-SubCell"/>
</dbReference>
<dbReference type="RefSeq" id="XP_007743532.1">
    <property type="nucleotide sequence ID" value="XM_007745342.1"/>
</dbReference>
<evidence type="ECO:0000256" key="6">
    <source>
        <dbReference type="ARBA" id="ARBA00023239"/>
    </source>
</evidence>
<dbReference type="STRING" id="1182543.W9XPG2"/>
<organism evidence="7 8">
    <name type="scientific">Cladophialophora psammophila CBS 110553</name>
    <dbReference type="NCBI Taxonomy" id="1182543"/>
    <lineage>
        <taxon>Eukaryota</taxon>
        <taxon>Fungi</taxon>
        <taxon>Dikarya</taxon>
        <taxon>Ascomycota</taxon>
        <taxon>Pezizomycotina</taxon>
        <taxon>Eurotiomycetes</taxon>
        <taxon>Chaetothyriomycetidae</taxon>
        <taxon>Chaetothyriales</taxon>
        <taxon>Herpotrichiellaceae</taxon>
        <taxon>Cladophialophora</taxon>
    </lineage>
</organism>
<dbReference type="HOGENOM" id="CLU_009834_7_6_1"/>
<dbReference type="PANTHER" id="PTHR11941:SF158">
    <property type="entry name" value="ENOYL-COA HYDRATASE (AFU_ORTHOLOGUE AFUA_2G10650)"/>
    <property type="match status" value="1"/>
</dbReference>
<dbReference type="FunFam" id="3.90.226.10:FF:000074">
    <property type="entry name" value="Enoyl-CoA hydratase (AFU_orthologue AFUA_2G10650)"/>
    <property type="match status" value="1"/>
</dbReference>
<dbReference type="GeneID" id="19189459"/>
<reference evidence="7 8" key="1">
    <citation type="submission" date="2013-03" db="EMBL/GenBank/DDBJ databases">
        <title>The Genome Sequence of Cladophialophora psammophila CBS 110553.</title>
        <authorList>
            <consortium name="The Broad Institute Genomics Platform"/>
            <person name="Cuomo C."/>
            <person name="de Hoog S."/>
            <person name="Gorbushina A."/>
            <person name="Walker B."/>
            <person name="Young S.K."/>
            <person name="Zeng Q."/>
            <person name="Gargeya S."/>
            <person name="Fitzgerald M."/>
            <person name="Haas B."/>
            <person name="Abouelleil A."/>
            <person name="Allen A.W."/>
            <person name="Alvarado L."/>
            <person name="Arachchi H.M."/>
            <person name="Berlin A.M."/>
            <person name="Chapman S.B."/>
            <person name="Gainer-Dewar J."/>
            <person name="Goldberg J."/>
            <person name="Griggs A."/>
            <person name="Gujja S."/>
            <person name="Hansen M."/>
            <person name="Howarth C."/>
            <person name="Imamovic A."/>
            <person name="Ireland A."/>
            <person name="Larimer J."/>
            <person name="McCowan C."/>
            <person name="Murphy C."/>
            <person name="Pearson M."/>
            <person name="Poon T.W."/>
            <person name="Priest M."/>
            <person name="Roberts A."/>
            <person name="Saif S."/>
            <person name="Shea T."/>
            <person name="Sisk P."/>
            <person name="Sykes S."/>
            <person name="Wortman J."/>
            <person name="Nusbaum C."/>
            <person name="Birren B."/>
        </authorList>
    </citation>
    <scope>NUCLEOTIDE SEQUENCE [LARGE SCALE GENOMIC DNA]</scope>
    <source>
        <strain evidence="7 8">CBS 110553</strain>
    </source>
</reference>
<dbReference type="eggNOG" id="KOG1680">
    <property type="taxonomic scope" value="Eukaryota"/>
</dbReference>
<dbReference type="GO" id="GO:0016853">
    <property type="term" value="F:isomerase activity"/>
    <property type="evidence" value="ECO:0007669"/>
    <property type="project" value="UniProtKB-KW"/>
</dbReference>
<dbReference type="PANTHER" id="PTHR11941">
    <property type="entry name" value="ENOYL-COA HYDRATASE-RELATED"/>
    <property type="match status" value="1"/>
</dbReference>
<comment type="similarity">
    <text evidence="3">Belongs to the enoyl-CoA hydratase/isomerase family.</text>
</comment>
<dbReference type="Proteomes" id="UP000019471">
    <property type="component" value="Unassembled WGS sequence"/>
</dbReference>
<evidence type="ECO:0000256" key="2">
    <source>
        <dbReference type="ARBA" id="ARBA00004924"/>
    </source>
</evidence>
<evidence type="ECO:0000256" key="3">
    <source>
        <dbReference type="ARBA" id="ARBA00005254"/>
    </source>
</evidence>
<dbReference type="InterPro" id="IPR001753">
    <property type="entry name" value="Enoyl-CoA_hydra/iso"/>
</dbReference>
<evidence type="ECO:0000256" key="5">
    <source>
        <dbReference type="ARBA" id="ARBA00023235"/>
    </source>
</evidence>
<keyword evidence="8" id="KW-1185">Reference proteome</keyword>
<dbReference type="GO" id="GO:0005739">
    <property type="term" value="C:mitochondrion"/>
    <property type="evidence" value="ECO:0007669"/>
    <property type="project" value="TreeGrafter"/>
</dbReference>
<protein>
    <submittedName>
        <fullName evidence="7">Enoyl-CoA hydratase</fullName>
    </submittedName>
</protein>
<dbReference type="CDD" id="cd06558">
    <property type="entry name" value="crotonase-like"/>
    <property type="match status" value="1"/>
</dbReference>
<keyword evidence="5" id="KW-0413">Isomerase</keyword>
<proteinExistence type="inferred from homology"/>
<dbReference type="SUPFAM" id="SSF52096">
    <property type="entry name" value="ClpP/crotonase"/>
    <property type="match status" value="1"/>
</dbReference>